<dbReference type="STRING" id="58919.A0A316Z5Y1"/>
<dbReference type="SMART" id="SM00220">
    <property type="entry name" value="S_TKc"/>
    <property type="match status" value="1"/>
</dbReference>
<evidence type="ECO:0000256" key="4">
    <source>
        <dbReference type="RuleBase" id="RU000304"/>
    </source>
</evidence>
<evidence type="ECO:0000256" key="2">
    <source>
        <dbReference type="ARBA" id="ARBA00022840"/>
    </source>
</evidence>
<dbReference type="PROSITE" id="PS50011">
    <property type="entry name" value="PROTEIN_KINASE_DOM"/>
    <property type="match status" value="1"/>
</dbReference>
<dbReference type="FunFam" id="3.30.200.20:FF:000153">
    <property type="entry name" value="Calcium/calmodulin-dependent protein kinase type I"/>
    <property type="match status" value="1"/>
</dbReference>
<sequence>MAAAPQTVPCAYKTGRTLGQGTYAVVKEAVHIRTGEYFACKVISKRLMEGREHMVRNEIAALKKVSQGHRSIVTLVDYFETLNNLYLVTDLCVGGELFDRICERGSYYEKDAAHIVKTITEAVVYLHNQGIVHRDLKPENLLFRDKSEDSDLLIADFGLSRVVDDEKITVLSTTCGTPGYMAPEIFKKTGHGKPVDMWAIGVITYFLLCGYTPFDRDSTMEEMQAIINADYAFEPAVYWEGVSHEARDFVAQLLTIDPKARLTAAQALEHAWLAHGVQKKKEEQRDLLPDMKKAFNAKHKFKAAVNGIRLINRLKAETNDGGHTVPPQEIAELRKGIEEAEKEAGSLENVLAQ</sequence>
<dbReference type="InterPro" id="IPR011009">
    <property type="entry name" value="Kinase-like_dom_sf"/>
</dbReference>
<organism evidence="6 7">
    <name type="scientific">Tilletiopsis washingtonensis</name>
    <dbReference type="NCBI Taxonomy" id="58919"/>
    <lineage>
        <taxon>Eukaryota</taxon>
        <taxon>Fungi</taxon>
        <taxon>Dikarya</taxon>
        <taxon>Basidiomycota</taxon>
        <taxon>Ustilaginomycotina</taxon>
        <taxon>Exobasidiomycetes</taxon>
        <taxon>Entylomatales</taxon>
        <taxon>Entylomatales incertae sedis</taxon>
        <taxon>Tilletiopsis</taxon>
    </lineage>
</organism>
<dbReference type="RefSeq" id="XP_025596647.1">
    <property type="nucleotide sequence ID" value="XM_025742946.1"/>
</dbReference>
<dbReference type="Proteomes" id="UP000245946">
    <property type="component" value="Unassembled WGS sequence"/>
</dbReference>
<evidence type="ECO:0000313" key="6">
    <source>
        <dbReference type="EMBL" id="PWN96368.1"/>
    </source>
</evidence>
<dbReference type="InterPro" id="IPR008271">
    <property type="entry name" value="Ser/Thr_kinase_AS"/>
</dbReference>
<dbReference type="OrthoDB" id="40902at2759"/>
<keyword evidence="7" id="KW-1185">Reference proteome</keyword>
<dbReference type="GO" id="GO:0004674">
    <property type="term" value="F:protein serine/threonine kinase activity"/>
    <property type="evidence" value="ECO:0007669"/>
    <property type="project" value="UniProtKB-KW"/>
</dbReference>
<dbReference type="PROSITE" id="PS00108">
    <property type="entry name" value="PROTEIN_KINASE_ST"/>
    <property type="match status" value="1"/>
</dbReference>
<dbReference type="FunFam" id="1.10.510.10:FF:000257">
    <property type="entry name" value="Calcium/calmodulin-dependent protein kinase type I"/>
    <property type="match status" value="1"/>
</dbReference>
<accession>A0A316Z5Y1</accession>
<dbReference type="Pfam" id="PF00069">
    <property type="entry name" value="Pkinase"/>
    <property type="match status" value="1"/>
</dbReference>
<dbReference type="CDD" id="cd05117">
    <property type="entry name" value="STKc_CAMK"/>
    <property type="match status" value="1"/>
</dbReference>
<protein>
    <submittedName>
        <fullName evidence="6">Pkinase-domain-containing protein</fullName>
    </submittedName>
</protein>
<dbReference type="SUPFAM" id="SSF56112">
    <property type="entry name" value="Protein kinase-like (PK-like)"/>
    <property type="match status" value="1"/>
</dbReference>
<keyword evidence="6" id="KW-0418">Kinase</keyword>
<dbReference type="Gene3D" id="1.10.510.10">
    <property type="entry name" value="Transferase(Phosphotransferase) domain 1"/>
    <property type="match status" value="1"/>
</dbReference>
<evidence type="ECO:0000256" key="1">
    <source>
        <dbReference type="ARBA" id="ARBA00022741"/>
    </source>
</evidence>
<reference evidence="6 7" key="1">
    <citation type="journal article" date="2018" name="Mol. Biol. Evol.">
        <title>Broad Genomic Sampling Reveals a Smut Pathogenic Ancestry of the Fungal Clade Ustilaginomycotina.</title>
        <authorList>
            <person name="Kijpornyongpan T."/>
            <person name="Mondo S.J."/>
            <person name="Barry K."/>
            <person name="Sandor L."/>
            <person name="Lee J."/>
            <person name="Lipzen A."/>
            <person name="Pangilinan J."/>
            <person name="LaButti K."/>
            <person name="Hainaut M."/>
            <person name="Henrissat B."/>
            <person name="Grigoriev I.V."/>
            <person name="Spatafora J.W."/>
            <person name="Aime M.C."/>
        </authorList>
    </citation>
    <scope>NUCLEOTIDE SEQUENCE [LARGE SCALE GENOMIC DNA]</scope>
    <source>
        <strain evidence="6 7">MCA 4186</strain>
    </source>
</reference>
<proteinExistence type="inferred from homology"/>
<dbReference type="AlphaFoldDB" id="A0A316Z5Y1"/>
<name>A0A316Z5Y1_9BASI</name>
<feature type="domain" description="Protein kinase" evidence="5">
    <location>
        <begin position="12"/>
        <end position="273"/>
    </location>
</feature>
<keyword evidence="4" id="KW-0723">Serine/threonine-protein kinase</keyword>
<dbReference type="EMBL" id="KZ819299">
    <property type="protein sequence ID" value="PWN96368.1"/>
    <property type="molecule type" value="Genomic_DNA"/>
</dbReference>
<dbReference type="PROSITE" id="PS00107">
    <property type="entry name" value="PROTEIN_KINASE_ATP"/>
    <property type="match status" value="1"/>
</dbReference>
<feature type="binding site" evidence="3">
    <location>
        <position position="41"/>
    </location>
    <ligand>
        <name>ATP</name>
        <dbReference type="ChEBI" id="CHEBI:30616"/>
    </ligand>
</feature>
<dbReference type="GeneID" id="37270490"/>
<keyword evidence="2 3" id="KW-0067">ATP-binding</keyword>
<dbReference type="GO" id="GO:0005524">
    <property type="term" value="F:ATP binding"/>
    <property type="evidence" value="ECO:0007669"/>
    <property type="project" value="UniProtKB-UniRule"/>
</dbReference>
<evidence type="ECO:0000259" key="5">
    <source>
        <dbReference type="PROSITE" id="PS50011"/>
    </source>
</evidence>
<evidence type="ECO:0000256" key="3">
    <source>
        <dbReference type="PROSITE-ProRule" id="PRU10141"/>
    </source>
</evidence>
<dbReference type="Gene3D" id="3.30.200.20">
    <property type="entry name" value="Phosphorylase Kinase, domain 1"/>
    <property type="match status" value="1"/>
</dbReference>
<keyword evidence="1 3" id="KW-0547">Nucleotide-binding</keyword>
<comment type="similarity">
    <text evidence="4">Belongs to the protein kinase superfamily.</text>
</comment>
<dbReference type="InterPro" id="IPR017441">
    <property type="entry name" value="Protein_kinase_ATP_BS"/>
</dbReference>
<gene>
    <name evidence="6" type="ORF">FA09DRAFT_331262</name>
</gene>
<dbReference type="InterPro" id="IPR000719">
    <property type="entry name" value="Prot_kinase_dom"/>
</dbReference>
<evidence type="ECO:0000313" key="7">
    <source>
        <dbReference type="Proteomes" id="UP000245946"/>
    </source>
</evidence>
<keyword evidence="6" id="KW-0808">Transferase</keyword>
<dbReference type="PANTHER" id="PTHR24347">
    <property type="entry name" value="SERINE/THREONINE-PROTEIN KINASE"/>
    <property type="match status" value="1"/>
</dbReference>